<reference evidence="2" key="2">
    <citation type="submission" date="2021-12" db="EMBL/GenBank/DDBJ databases">
        <title>Resequencing data analysis of finger millet.</title>
        <authorList>
            <person name="Hatakeyama M."/>
            <person name="Aluri S."/>
            <person name="Balachadran M.T."/>
            <person name="Sivarajan S.R."/>
            <person name="Poveda L."/>
            <person name="Shimizu-Inatsugi R."/>
            <person name="Schlapbach R."/>
            <person name="Sreeman S.M."/>
            <person name="Shimizu K.K."/>
        </authorList>
    </citation>
    <scope>NUCLEOTIDE SEQUENCE</scope>
</reference>
<name>A0AAV5DGW6_ELECO</name>
<protein>
    <submittedName>
        <fullName evidence="2">Uncharacterized protein</fullName>
    </submittedName>
</protein>
<feature type="compositionally biased region" description="Basic and acidic residues" evidence="1">
    <location>
        <begin position="8"/>
        <end position="24"/>
    </location>
</feature>
<dbReference type="CDD" id="cd00303">
    <property type="entry name" value="retropepsin_like"/>
    <property type="match status" value="1"/>
</dbReference>
<dbReference type="Gene3D" id="2.40.70.10">
    <property type="entry name" value="Acid Proteases"/>
    <property type="match status" value="1"/>
</dbReference>
<dbReference type="Proteomes" id="UP001054889">
    <property type="component" value="Unassembled WGS sequence"/>
</dbReference>
<dbReference type="InterPro" id="IPR021109">
    <property type="entry name" value="Peptidase_aspartic_dom_sf"/>
</dbReference>
<dbReference type="AlphaFoldDB" id="A0AAV5DGW6"/>
<feature type="region of interest" description="Disordered" evidence="1">
    <location>
        <begin position="1"/>
        <end position="24"/>
    </location>
</feature>
<proteinExistence type="predicted"/>
<evidence type="ECO:0000313" key="3">
    <source>
        <dbReference type="Proteomes" id="UP001054889"/>
    </source>
</evidence>
<evidence type="ECO:0000313" key="2">
    <source>
        <dbReference type="EMBL" id="GJN09502.1"/>
    </source>
</evidence>
<gene>
    <name evidence="2" type="primary">ga27515</name>
    <name evidence="2" type="ORF">PR202_ga27515</name>
</gene>
<accession>A0AAV5DGW6</accession>
<organism evidence="2 3">
    <name type="scientific">Eleusine coracana subsp. coracana</name>
    <dbReference type="NCBI Taxonomy" id="191504"/>
    <lineage>
        <taxon>Eukaryota</taxon>
        <taxon>Viridiplantae</taxon>
        <taxon>Streptophyta</taxon>
        <taxon>Embryophyta</taxon>
        <taxon>Tracheophyta</taxon>
        <taxon>Spermatophyta</taxon>
        <taxon>Magnoliopsida</taxon>
        <taxon>Liliopsida</taxon>
        <taxon>Poales</taxon>
        <taxon>Poaceae</taxon>
        <taxon>PACMAD clade</taxon>
        <taxon>Chloridoideae</taxon>
        <taxon>Cynodonteae</taxon>
        <taxon>Eleusininae</taxon>
        <taxon>Eleusine</taxon>
    </lineage>
</organism>
<sequence length="183" mass="20257">MQWLLGARGDDDRKQGRSFKDKGRCGQKQEEVAVTIKIEEAMAMAAMAALNTILGRWGLRASPRWNISGEPCSGFAVDSTNVDSDPNINPAIKCDCSFNASTVCHITKLLMTYDAFMSMPYGTQQRLMGTELELIMADGRKTKPLGVIKNVEIEIISKTMSVDFFVLDNKETGIEDIILGRPF</sequence>
<evidence type="ECO:0000256" key="1">
    <source>
        <dbReference type="SAM" id="MobiDB-lite"/>
    </source>
</evidence>
<keyword evidence="3" id="KW-1185">Reference proteome</keyword>
<reference evidence="2" key="1">
    <citation type="journal article" date="2018" name="DNA Res.">
        <title>Multiple hybrid de novo genome assembly of finger millet, an orphan allotetraploid crop.</title>
        <authorList>
            <person name="Hatakeyama M."/>
            <person name="Aluri S."/>
            <person name="Balachadran M.T."/>
            <person name="Sivarajan S.R."/>
            <person name="Patrignani A."/>
            <person name="Gruter S."/>
            <person name="Poveda L."/>
            <person name="Shimizu-Inatsugi R."/>
            <person name="Baeten J."/>
            <person name="Francoijs K.J."/>
            <person name="Nataraja K.N."/>
            <person name="Reddy Y.A.N."/>
            <person name="Phadnis S."/>
            <person name="Ravikumar R.L."/>
            <person name="Schlapbach R."/>
            <person name="Sreeman S.M."/>
            <person name="Shimizu K.K."/>
        </authorList>
    </citation>
    <scope>NUCLEOTIDE SEQUENCE</scope>
</reference>
<comment type="caution">
    <text evidence="2">The sequence shown here is derived from an EMBL/GenBank/DDBJ whole genome shotgun (WGS) entry which is preliminary data.</text>
</comment>
<dbReference type="EMBL" id="BQKI01000016">
    <property type="protein sequence ID" value="GJN09502.1"/>
    <property type="molecule type" value="Genomic_DNA"/>
</dbReference>